<feature type="domain" description="CBS" evidence="3">
    <location>
        <begin position="35"/>
        <end position="91"/>
    </location>
</feature>
<dbReference type="Pfam" id="PF02518">
    <property type="entry name" value="HATPase_c"/>
    <property type="match status" value="1"/>
</dbReference>
<dbReference type="Pfam" id="PF00571">
    <property type="entry name" value="CBS"/>
    <property type="match status" value="2"/>
</dbReference>
<dbReference type="SUPFAM" id="SSF55874">
    <property type="entry name" value="ATPase domain of HSP90 chaperone/DNA topoisomerase II/histidine kinase"/>
    <property type="match status" value="1"/>
</dbReference>
<dbReference type="PANTHER" id="PTHR48108:SF23">
    <property type="entry name" value="CBS DOMAIN-CONTAINING PROTEIN"/>
    <property type="match status" value="1"/>
</dbReference>
<comment type="caution">
    <text evidence="4">The sequence shown here is derived from an EMBL/GenBank/DDBJ whole genome shotgun (WGS) entry which is preliminary data.</text>
</comment>
<sequence>MDDHQLSRRPITDQEAQYITRTEELAYELKVEEVMTREVKCLAPDMKMHQALELFRTERISGAPVVADGVLCGVVSLEDLIRCLTNNDLDAQVKEYMTANPITISHTDPVVEALKLFVTTRHGRLPVVDSDRRLLGILTKGDITLGLLQALQKDYQIEEVRRYRASHLFEDIVSDRTSLILRYNIKPRDFVHGGTASSNLKRALLRLGANPQIARRCGIAVYEAEMNLIIHTTNGGVIRAEIEPHQISIEATDDGPGIKDIELAMRPGYSTASDEVRELGFGAGMGLVNIQRCVDSMKLESTWGKGTRLRMKLFMKPENTVGEGHSSP</sequence>
<keyword evidence="1" id="KW-0677">Repeat</keyword>
<dbReference type="SMART" id="SM00116">
    <property type="entry name" value="CBS"/>
    <property type="match status" value="2"/>
</dbReference>
<evidence type="ECO:0000256" key="1">
    <source>
        <dbReference type="ARBA" id="ARBA00022737"/>
    </source>
</evidence>
<evidence type="ECO:0000256" key="2">
    <source>
        <dbReference type="PROSITE-ProRule" id="PRU00703"/>
    </source>
</evidence>
<dbReference type="Gene3D" id="3.10.580.10">
    <property type="entry name" value="CBS-domain"/>
    <property type="match status" value="2"/>
</dbReference>
<accession>A0A7C4KJW4</accession>
<dbReference type="InterPro" id="IPR046342">
    <property type="entry name" value="CBS_dom_sf"/>
</dbReference>
<dbReference type="EMBL" id="DSYK01000395">
    <property type="protein sequence ID" value="HGS21791.1"/>
    <property type="molecule type" value="Genomic_DNA"/>
</dbReference>
<dbReference type="SUPFAM" id="SSF54631">
    <property type="entry name" value="CBS-domain pair"/>
    <property type="match status" value="1"/>
</dbReference>
<evidence type="ECO:0000313" key="4">
    <source>
        <dbReference type="EMBL" id="HGS21791.1"/>
    </source>
</evidence>
<organism evidence="4">
    <name type="scientific">Anaerolinea thermolimosa</name>
    <dbReference type="NCBI Taxonomy" id="229919"/>
    <lineage>
        <taxon>Bacteria</taxon>
        <taxon>Bacillati</taxon>
        <taxon>Chloroflexota</taxon>
        <taxon>Anaerolineae</taxon>
        <taxon>Anaerolineales</taxon>
        <taxon>Anaerolineaceae</taxon>
        <taxon>Anaerolinea</taxon>
    </lineage>
</organism>
<dbReference type="PANTHER" id="PTHR48108">
    <property type="entry name" value="CBS DOMAIN-CONTAINING PROTEIN CBSX2, CHLOROPLASTIC"/>
    <property type="match status" value="1"/>
</dbReference>
<feature type="domain" description="CBS" evidence="3">
    <location>
        <begin position="97"/>
        <end position="153"/>
    </location>
</feature>
<dbReference type="PROSITE" id="PS51371">
    <property type="entry name" value="CBS"/>
    <property type="match status" value="2"/>
</dbReference>
<evidence type="ECO:0000259" key="3">
    <source>
        <dbReference type="PROSITE" id="PS51371"/>
    </source>
</evidence>
<reference evidence="4" key="1">
    <citation type="journal article" date="2020" name="mSystems">
        <title>Genome- and Community-Level Interaction Insights into Carbon Utilization and Element Cycling Functions of Hydrothermarchaeota in Hydrothermal Sediment.</title>
        <authorList>
            <person name="Zhou Z."/>
            <person name="Liu Y."/>
            <person name="Xu W."/>
            <person name="Pan J."/>
            <person name="Luo Z.H."/>
            <person name="Li M."/>
        </authorList>
    </citation>
    <scope>NUCLEOTIDE SEQUENCE [LARGE SCALE GENOMIC DNA]</scope>
    <source>
        <strain evidence="4">SpSt-573</strain>
    </source>
</reference>
<gene>
    <name evidence="4" type="ORF">ENT37_07965</name>
</gene>
<dbReference type="InterPro" id="IPR003594">
    <property type="entry name" value="HATPase_dom"/>
</dbReference>
<keyword evidence="2" id="KW-0129">CBS domain</keyword>
<dbReference type="Gene3D" id="3.30.565.10">
    <property type="entry name" value="Histidine kinase-like ATPase, C-terminal domain"/>
    <property type="match status" value="1"/>
</dbReference>
<dbReference type="AlphaFoldDB" id="A0A7C4KJW4"/>
<dbReference type="InterPro" id="IPR051462">
    <property type="entry name" value="CBS_domain-containing"/>
</dbReference>
<protein>
    <submittedName>
        <fullName evidence="4">CBS domain-containing protein</fullName>
    </submittedName>
</protein>
<proteinExistence type="predicted"/>
<name>A0A7C4KJW4_9CHLR</name>
<dbReference type="InterPro" id="IPR036890">
    <property type="entry name" value="HATPase_C_sf"/>
</dbReference>
<dbReference type="InterPro" id="IPR000644">
    <property type="entry name" value="CBS_dom"/>
</dbReference>